<evidence type="ECO:0000313" key="1">
    <source>
        <dbReference type="EMBL" id="KAK5983443.1"/>
    </source>
</evidence>
<dbReference type="EMBL" id="WIXE01003976">
    <property type="protein sequence ID" value="KAK5983443.1"/>
    <property type="molecule type" value="Genomic_DNA"/>
</dbReference>
<keyword evidence="2" id="KW-1185">Reference proteome</keyword>
<protein>
    <submittedName>
        <fullName evidence="1">Uncharacterized protein</fullName>
    </submittedName>
</protein>
<proteinExistence type="predicted"/>
<organism evidence="1 2">
    <name type="scientific">Trichostrongylus colubriformis</name>
    <name type="common">Black scour worm</name>
    <dbReference type="NCBI Taxonomy" id="6319"/>
    <lineage>
        <taxon>Eukaryota</taxon>
        <taxon>Metazoa</taxon>
        <taxon>Ecdysozoa</taxon>
        <taxon>Nematoda</taxon>
        <taxon>Chromadorea</taxon>
        <taxon>Rhabditida</taxon>
        <taxon>Rhabditina</taxon>
        <taxon>Rhabditomorpha</taxon>
        <taxon>Strongyloidea</taxon>
        <taxon>Trichostrongylidae</taxon>
        <taxon>Trichostrongylus</taxon>
    </lineage>
</organism>
<dbReference type="AlphaFoldDB" id="A0AAN8G8I8"/>
<gene>
    <name evidence="1" type="ORF">GCK32_021531</name>
</gene>
<accession>A0AAN8G8I8</accession>
<comment type="caution">
    <text evidence="1">The sequence shown here is derived from an EMBL/GenBank/DDBJ whole genome shotgun (WGS) entry which is preliminary data.</text>
</comment>
<name>A0AAN8G8I8_TRICO</name>
<dbReference type="SUPFAM" id="SSF69593">
    <property type="entry name" value="Glycerol-3-phosphate (1)-acyltransferase"/>
    <property type="match status" value="1"/>
</dbReference>
<dbReference type="Proteomes" id="UP001331761">
    <property type="component" value="Unassembled WGS sequence"/>
</dbReference>
<reference evidence="1 2" key="1">
    <citation type="submission" date="2019-10" db="EMBL/GenBank/DDBJ databases">
        <title>Assembly and Annotation for the nematode Trichostrongylus colubriformis.</title>
        <authorList>
            <person name="Martin J."/>
        </authorList>
    </citation>
    <scope>NUCLEOTIDE SEQUENCE [LARGE SCALE GENOMIC DNA]</scope>
    <source>
        <strain evidence="1">G859</strain>
        <tissue evidence="1">Whole worm</tissue>
    </source>
</reference>
<evidence type="ECO:0000313" key="2">
    <source>
        <dbReference type="Proteomes" id="UP001331761"/>
    </source>
</evidence>
<sequence>MSRYAARFCDTQRSICLQSGAVPVSYGFELLVFQVPVVCCVFSSHSFFYDAAKRKFDSGDCLVEFLPPIDPSNFKSVEELSDHCRNQMMAKFDELNKEMRSRVSDKDK</sequence>